<evidence type="ECO:0000313" key="7">
    <source>
        <dbReference type="Proteomes" id="UP000178646"/>
    </source>
</evidence>
<sequence>MSQIFTIILVLAGAGAVFFVVFWLMMRKMLAGGESGQDKNEGMLMLQNQLKDMREALHKTNLDIRNTLDNRIGESTKAMQSQIGLSAKIISEVTEKLTKLDETNKQVIGFAGQLQSLQNILTNPKQRGVLGEYYLETVLKNVLPPGRFQMQHKFTNGDIVDAVIFLDKNKILPIDSKFSLENYNKIINETSPAEKEKLEKLFKQDLKNRIDETSKYIRPNEDTTDFAFMFIPSEGIFYDLLINQVGAVKTSTVDLIEYAFRQKKVIIVSPTTFMAYLQTVLQGLRALQIEESAKEIRKRVEDLSRHLGVYEEFMKKLGVNLSTTVNAYNISYKELNKIDKDILRITGVSAGIEPQIVDKPEEPIF</sequence>
<gene>
    <name evidence="6" type="ORF">A2W59_02340</name>
</gene>
<keyword evidence="4" id="KW-0233">DNA recombination</keyword>
<evidence type="ECO:0000256" key="2">
    <source>
        <dbReference type="ARBA" id="ARBA00009840"/>
    </source>
</evidence>
<evidence type="ECO:0000256" key="1">
    <source>
        <dbReference type="ARBA" id="ARBA00003416"/>
    </source>
</evidence>
<dbReference type="InterPro" id="IPR003798">
    <property type="entry name" value="DNA_recombination_RmuC"/>
</dbReference>
<comment type="function">
    <text evidence="1">Involved in DNA recombination.</text>
</comment>
<keyword evidence="5" id="KW-0812">Transmembrane</keyword>
<dbReference type="EMBL" id="MHSU01000039">
    <property type="protein sequence ID" value="OHA48985.1"/>
    <property type="molecule type" value="Genomic_DNA"/>
</dbReference>
<accession>A0A1G2PKV6</accession>
<proteinExistence type="inferred from homology"/>
<protein>
    <recommendedName>
        <fullName evidence="8">DNA recombination protein RmuC</fullName>
    </recommendedName>
</protein>
<dbReference type="PANTHER" id="PTHR30563">
    <property type="entry name" value="DNA RECOMBINATION PROTEIN RMUC"/>
    <property type="match status" value="1"/>
</dbReference>
<reference evidence="6 7" key="1">
    <citation type="journal article" date="2016" name="Nat. Commun.">
        <title>Thousands of microbial genomes shed light on interconnected biogeochemical processes in an aquifer system.</title>
        <authorList>
            <person name="Anantharaman K."/>
            <person name="Brown C.T."/>
            <person name="Hug L.A."/>
            <person name="Sharon I."/>
            <person name="Castelle C.J."/>
            <person name="Probst A.J."/>
            <person name="Thomas B.C."/>
            <person name="Singh A."/>
            <person name="Wilkins M.J."/>
            <person name="Karaoz U."/>
            <person name="Brodie E.L."/>
            <person name="Williams K.H."/>
            <person name="Hubbard S.S."/>
            <person name="Banfield J.F."/>
        </authorList>
    </citation>
    <scope>NUCLEOTIDE SEQUENCE [LARGE SCALE GENOMIC DNA]</scope>
</reference>
<name>A0A1G2PKV6_9BACT</name>
<dbReference type="GO" id="GO:0006310">
    <property type="term" value="P:DNA recombination"/>
    <property type="evidence" value="ECO:0007669"/>
    <property type="project" value="UniProtKB-KW"/>
</dbReference>
<dbReference type="Pfam" id="PF02646">
    <property type="entry name" value="RmuC"/>
    <property type="match status" value="1"/>
</dbReference>
<evidence type="ECO:0008006" key="8">
    <source>
        <dbReference type="Google" id="ProtNLM"/>
    </source>
</evidence>
<comment type="similarity">
    <text evidence="2">Belongs to the RmuC family.</text>
</comment>
<keyword evidence="3" id="KW-0175">Coiled coil</keyword>
<dbReference type="PANTHER" id="PTHR30563:SF0">
    <property type="entry name" value="DNA RECOMBINATION PROTEIN RMUC"/>
    <property type="match status" value="1"/>
</dbReference>
<evidence type="ECO:0000313" key="6">
    <source>
        <dbReference type="EMBL" id="OHA48985.1"/>
    </source>
</evidence>
<evidence type="ECO:0000256" key="3">
    <source>
        <dbReference type="ARBA" id="ARBA00023054"/>
    </source>
</evidence>
<dbReference type="AlphaFoldDB" id="A0A1G2PKV6"/>
<dbReference type="Proteomes" id="UP000178646">
    <property type="component" value="Unassembled WGS sequence"/>
</dbReference>
<evidence type="ECO:0000256" key="5">
    <source>
        <dbReference type="SAM" id="Phobius"/>
    </source>
</evidence>
<keyword evidence="5" id="KW-0472">Membrane</keyword>
<evidence type="ECO:0000256" key="4">
    <source>
        <dbReference type="ARBA" id="ARBA00023172"/>
    </source>
</evidence>
<keyword evidence="5" id="KW-1133">Transmembrane helix</keyword>
<organism evidence="6 7">
    <name type="scientific">Candidatus Terrybacteria bacterium RIFCSPHIGHO2_02_41_19</name>
    <dbReference type="NCBI Taxonomy" id="1802364"/>
    <lineage>
        <taxon>Bacteria</taxon>
        <taxon>Candidatus Terryibacteriota</taxon>
    </lineage>
</organism>
<comment type="caution">
    <text evidence="6">The sequence shown here is derived from an EMBL/GenBank/DDBJ whole genome shotgun (WGS) entry which is preliminary data.</text>
</comment>
<feature type="transmembrane region" description="Helical" evidence="5">
    <location>
        <begin position="6"/>
        <end position="25"/>
    </location>
</feature>